<comment type="caution">
    <text evidence="1">The sequence shown here is derived from an EMBL/GenBank/DDBJ whole genome shotgun (WGS) entry which is preliminary data.</text>
</comment>
<evidence type="ECO:0000313" key="1">
    <source>
        <dbReference type="EMBL" id="MPC17889.1"/>
    </source>
</evidence>
<dbReference type="AlphaFoldDB" id="A0A5B7D9A1"/>
<proteinExistence type="predicted"/>
<sequence length="117" mass="12499">MDLLQSSHISKCPEGLCWAPTPVLSRVNSFSSEAGRGTSLGRGIEGQQPVPSIFPPAASDVTASVCFASVQCGPLLWTSTNKEAVDEMFCPGGVRQYNIFELYNVKLPGKCQCLTST</sequence>
<accession>A0A5B7D9A1</accession>
<keyword evidence="2" id="KW-1185">Reference proteome</keyword>
<dbReference type="Proteomes" id="UP000324222">
    <property type="component" value="Unassembled WGS sequence"/>
</dbReference>
<reference evidence="1 2" key="1">
    <citation type="submission" date="2019-05" db="EMBL/GenBank/DDBJ databases">
        <title>Another draft genome of Portunus trituberculatus and its Hox gene families provides insights of decapod evolution.</title>
        <authorList>
            <person name="Jeong J.-H."/>
            <person name="Song I."/>
            <person name="Kim S."/>
            <person name="Choi T."/>
            <person name="Kim D."/>
            <person name="Ryu S."/>
            <person name="Kim W."/>
        </authorList>
    </citation>
    <scope>NUCLEOTIDE SEQUENCE [LARGE SCALE GENOMIC DNA]</scope>
    <source>
        <tissue evidence="1">Muscle</tissue>
    </source>
</reference>
<organism evidence="1 2">
    <name type="scientific">Portunus trituberculatus</name>
    <name type="common">Swimming crab</name>
    <name type="synonym">Neptunus trituberculatus</name>
    <dbReference type="NCBI Taxonomy" id="210409"/>
    <lineage>
        <taxon>Eukaryota</taxon>
        <taxon>Metazoa</taxon>
        <taxon>Ecdysozoa</taxon>
        <taxon>Arthropoda</taxon>
        <taxon>Crustacea</taxon>
        <taxon>Multicrustacea</taxon>
        <taxon>Malacostraca</taxon>
        <taxon>Eumalacostraca</taxon>
        <taxon>Eucarida</taxon>
        <taxon>Decapoda</taxon>
        <taxon>Pleocyemata</taxon>
        <taxon>Brachyura</taxon>
        <taxon>Eubrachyura</taxon>
        <taxon>Portunoidea</taxon>
        <taxon>Portunidae</taxon>
        <taxon>Portuninae</taxon>
        <taxon>Portunus</taxon>
    </lineage>
</organism>
<dbReference type="EMBL" id="VSRR010000628">
    <property type="protein sequence ID" value="MPC17889.1"/>
    <property type="molecule type" value="Genomic_DNA"/>
</dbReference>
<name>A0A5B7D9A1_PORTR</name>
<protein>
    <submittedName>
        <fullName evidence="1">Uncharacterized protein</fullName>
    </submittedName>
</protein>
<evidence type="ECO:0000313" key="2">
    <source>
        <dbReference type="Proteomes" id="UP000324222"/>
    </source>
</evidence>
<gene>
    <name evidence="1" type="ORF">E2C01_010758</name>
</gene>